<sequence>MTPSKAKEESRLIIDTVIVWRCLWFFIIILLSILMLVIFYFDDVKRVVTFVYIVMDTSIHLYKALENQARESN</sequence>
<evidence type="ECO:0000313" key="2">
    <source>
        <dbReference type="EnsemblMetazoa" id="CJA30830.1"/>
    </source>
</evidence>
<dbReference type="AlphaFoldDB" id="A0A8R1IDW6"/>
<reference evidence="3" key="1">
    <citation type="submission" date="2010-08" db="EMBL/GenBank/DDBJ databases">
        <authorList>
            <consortium name="Caenorhabditis japonica Sequencing Consortium"/>
            <person name="Wilson R.K."/>
        </authorList>
    </citation>
    <scope>NUCLEOTIDE SEQUENCE [LARGE SCALE GENOMIC DNA]</scope>
    <source>
        <strain evidence="3">DF5081</strain>
    </source>
</reference>
<reference evidence="2" key="2">
    <citation type="submission" date="2022-06" db="UniProtKB">
        <authorList>
            <consortium name="EnsemblMetazoa"/>
        </authorList>
    </citation>
    <scope>IDENTIFICATION</scope>
    <source>
        <strain evidence="2">DF5081</strain>
    </source>
</reference>
<evidence type="ECO:0000313" key="3">
    <source>
        <dbReference type="Proteomes" id="UP000005237"/>
    </source>
</evidence>
<evidence type="ECO:0000256" key="1">
    <source>
        <dbReference type="SAM" id="Phobius"/>
    </source>
</evidence>
<organism evidence="2 3">
    <name type="scientific">Caenorhabditis japonica</name>
    <dbReference type="NCBI Taxonomy" id="281687"/>
    <lineage>
        <taxon>Eukaryota</taxon>
        <taxon>Metazoa</taxon>
        <taxon>Ecdysozoa</taxon>
        <taxon>Nematoda</taxon>
        <taxon>Chromadorea</taxon>
        <taxon>Rhabditida</taxon>
        <taxon>Rhabditina</taxon>
        <taxon>Rhabditomorpha</taxon>
        <taxon>Rhabditoidea</taxon>
        <taxon>Rhabditidae</taxon>
        <taxon>Peloderinae</taxon>
        <taxon>Caenorhabditis</taxon>
    </lineage>
</organism>
<dbReference type="EnsemblMetazoa" id="CJA30830.1">
    <property type="protein sequence ID" value="CJA30830.1"/>
    <property type="gene ID" value="WBGene00206677"/>
</dbReference>
<proteinExistence type="predicted"/>
<keyword evidence="1" id="KW-1133">Transmembrane helix</keyword>
<accession>A0A8R1IDW6</accession>
<name>A0A8R1IDW6_CAEJA</name>
<feature type="transmembrane region" description="Helical" evidence="1">
    <location>
        <begin position="12"/>
        <end position="41"/>
    </location>
</feature>
<keyword evidence="1" id="KW-0812">Transmembrane</keyword>
<dbReference type="Proteomes" id="UP000005237">
    <property type="component" value="Unassembled WGS sequence"/>
</dbReference>
<keyword evidence="3" id="KW-1185">Reference proteome</keyword>
<protein>
    <submittedName>
        <fullName evidence="2">Uncharacterized protein</fullName>
    </submittedName>
</protein>
<keyword evidence="1" id="KW-0472">Membrane</keyword>